<evidence type="ECO:0000313" key="3">
    <source>
        <dbReference type="Proteomes" id="UP000050501"/>
    </source>
</evidence>
<keyword evidence="3" id="KW-1185">Reference proteome</keyword>
<dbReference type="InterPro" id="IPR016155">
    <property type="entry name" value="Mopterin_synth/thiamin_S_b"/>
</dbReference>
<dbReference type="OrthoDB" id="166110at2"/>
<dbReference type="Gene3D" id="3.10.20.30">
    <property type="match status" value="1"/>
</dbReference>
<dbReference type="SUPFAM" id="SSF54285">
    <property type="entry name" value="MoaD/ThiS"/>
    <property type="match status" value="1"/>
</dbReference>
<dbReference type="AlphaFoldDB" id="A0A0N8GP43"/>
<dbReference type="InterPro" id="IPR012675">
    <property type="entry name" value="Beta-grasp_dom_sf"/>
</dbReference>
<gene>
    <name evidence="1" type="ORF">ADN01_13015</name>
    <name evidence="2" type="ORF">ADN01_13060</name>
</gene>
<sequence length="79" mass="8943">MQVYVRLFATLRRFVPEAKIGVTLSLELPEGARVRDVMAHYRLPEDEVKLAYVNGIYQEPDFVLHDQDEIGLFPPVGGG</sequence>
<dbReference type="InterPro" id="IPR003749">
    <property type="entry name" value="ThiS/MoaD-like"/>
</dbReference>
<organism evidence="1 3">
    <name type="scientific">Levilinea saccharolytica</name>
    <dbReference type="NCBI Taxonomy" id="229921"/>
    <lineage>
        <taxon>Bacteria</taxon>
        <taxon>Bacillati</taxon>
        <taxon>Chloroflexota</taxon>
        <taxon>Anaerolineae</taxon>
        <taxon>Anaerolineales</taxon>
        <taxon>Anaerolineaceae</taxon>
        <taxon>Levilinea</taxon>
    </lineage>
</organism>
<proteinExistence type="predicted"/>
<comment type="caution">
    <text evidence="1">The sequence shown here is derived from an EMBL/GenBank/DDBJ whole genome shotgun (WGS) entry which is preliminary data.</text>
</comment>
<name>A0A0N8GP43_9CHLR</name>
<accession>A0A0N8GP43</accession>
<protein>
    <submittedName>
        <fullName evidence="1">Uncharacterized protein</fullName>
    </submittedName>
</protein>
<evidence type="ECO:0000313" key="2">
    <source>
        <dbReference type="EMBL" id="KPL79861.1"/>
    </source>
</evidence>
<reference evidence="1 3" key="1">
    <citation type="submission" date="2015-07" db="EMBL/GenBank/DDBJ databases">
        <title>Genome sequence of Levilinea saccharolytica DSM 16555.</title>
        <authorList>
            <person name="Hemp J."/>
            <person name="Ward L.M."/>
            <person name="Pace L.A."/>
            <person name="Fischer W.W."/>
        </authorList>
    </citation>
    <scope>NUCLEOTIDE SEQUENCE [LARGE SCALE GENOMIC DNA]</scope>
    <source>
        <strain evidence="1 3">KIBI-1</strain>
    </source>
</reference>
<evidence type="ECO:0000313" key="1">
    <source>
        <dbReference type="EMBL" id="KPL79858.1"/>
    </source>
</evidence>
<dbReference type="EMBL" id="LGCM01000045">
    <property type="protein sequence ID" value="KPL79858.1"/>
    <property type="molecule type" value="Genomic_DNA"/>
</dbReference>
<dbReference type="Proteomes" id="UP000050501">
    <property type="component" value="Unassembled WGS sequence"/>
</dbReference>
<dbReference type="RefSeq" id="WP_062417349.1">
    <property type="nucleotide sequence ID" value="NZ_DF967974.1"/>
</dbReference>
<dbReference type="EMBL" id="LGCM01000045">
    <property type="protein sequence ID" value="KPL79861.1"/>
    <property type="molecule type" value="Genomic_DNA"/>
</dbReference>
<dbReference type="STRING" id="229921.ADN01_13015"/>
<dbReference type="Pfam" id="PF02597">
    <property type="entry name" value="ThiS"/>
    <property type="match status" value="1"/>
</dbReference>